<dbReference type="InterPro" id="IPR003340">
    <property type="entry name" value="B3_DNA-bd"/>
</dbReference>
<accession>A0A7J7DGZ4</accession>
<dbReference type="SUPFAM" id="SSF101936">
    <property type="entry name" value="DNA-binding pseudobarrel domain"/>
    <property type="match status" value="2"/>
</dbReference>
<dbReference type="InParanoid" id="A0A7J7DGZ4"/>
<comment type="caution">
    <text evidence="7">The sequence shown here is derived from an EMBL/GenBank/DDBJ whole genome shotgun (WGS) entry which is preliminary data.</text>
</comment>
<keyword evidence="3" id="KW-0238">DNA-binding</keyword>
<comment type="subcellular location">
    <subcellularLocation>
        <location evidence="1">Nucleus</location>
    </subcellularLocation>
</comment>
<dbReference type="CDD" id="cd10017">
    <property type="entry name" value="B3_DNA"/>
    <property type="match status" value="2"/>
</dbReference>
<feature type="domain" description="TF-B3" evidence="6">
    <location>
        <begin position="5"/>
        <end position="98"/>
    </location>
</feature>
<dbReference type="OrthoDB" id="623918at2759"/>
<keyword evidence="4" id="KW-0804">Transcription</keyword>
<keyword evidence="8" id="KW-1185">Reference proteome</keyword>
<keyword evidence="5" id="KW-0539">Nucleus</keyword>
<dbReference type="InterPro" id="IPR015300">
    <property type="entry name" value="DNA-bd_pseudobarrel_sf"/>
</dbReference>
<organism evidence="7 8">
    <name type="scientific">Tripterygium wilfordii</name>
    <name type="common">Thunder God vine</name>
    <dbReference type="NCBI Taxonomy" id="458696"/>
    <lineage>
        <taxon>Eukaryota</taxon>
        <taxon>Viridiplantae</taxon>
        <taxon>Streptophyta</taxon>
        <taxon>Embryophyta</taxon>
        <taxon>Tracheophyta</taxon>
        <taxon>Spermatophyta</taxon>
        <taxon>Magnoliopsida</taxon>
        <taxon>eudicotyledons</taxon>
        <taxon>Gunneridae</taxon>
        <taxon>Pentapetalae</taxon>
        <taxon>rosids</taxon>
        <taxon>fabids</taxon>
        <taxon>Celastrales</taxon>
        <taxon>Celastraceae</taxon>
        <taxon>Tripterygium</taxon>
    </lineage>
</organism>
<dbReference type="EMBL" id="JAAARO010000007">
    <property type="protein sequence ID" value="KAF5745655.1"/>
    <property type="molecule type" value="Genomic_DNA"/>
</dbReference>
<dbReference type="Proteomes" id="UP000593562">
    <property type="component" value="Unassembled WGS sequence"/>
</dbReference>
<reference evidence="7 8" key="1">
    <citation type="journal article" date="2020" name="Nat. Commun.">
        <title>Genome of Tripterygium wilfordii and identification of cytochrome P450 involved in triptolide biosynthesis.</title>
        <authorList>
            <person name="Tu L."/>
            <person name="Su P."/>
            <person name="Zhang Z."/>
            <person name="Gao L."/>
            <person name="Wang J."/>
            <person name="Hu T."/>
            <person name="Zhou J."/>
            <person name="Zhang Y."/>
            <person name="Zhao Y."/>
            <person name="Liu Y."/>
            <person name="Song Y."/>
            <person name="Tong Y."/>
            <person name="Lu Y."/>
            <person name="Yang J."/>
            <person name="Xu C."/>
            <person name="Jia M."/>
            <person name="Peters R.J."/>
            <person name="Huang L."/>
            <person name="Gao W."/>
        </authorList>
    </citation>
    <scope>NUCLEOTIDE SEQUENCE [LARGE SCALE GENOMIC DNA]</scope>
    <source>
        <strain evidence="8">cv. XIE 37</strain>
        <tissue evidence="7">Leaf</tissue>
    </source>
</reference>
<dbReference type="Pfam" id="PF02362">
    <property type="entry name" value="B3"/>
    <property type="match status" value="2"/>
</dbReference>
<feature type="domain" description="TF-B3" evidence="6">
    <location>
        <begin position="283"/>
        <end position="376"/>
    </location>
</feature>
<name>A0A7J7DGZ4_TRIWF</name>
<evidence type="ECO:0000313" key="8">
    <source>
        <dbReference type="Proteomes" id="UP000593562"/>
    </source>
</evidence>
<dbReference type="AlphaFoldDB" id="A0A7J7DGZ4"/>
<evidence type="ECO:0000256" key="3">
    <source>
        <dbReference type="ARBA" id="ARBA00023125"/>
    </source>
</evidence>
<dbReference type="GO" id="GO:0003677">
    <property type="term" value="F:DNA binding"/>
    <property type="evidence" value="ECO:0007669"/>
    <property type="project" value="UniProtKB-KW"/>
</dbReference>
<sequence>MSRPCFQKLILSSTIQDRRLRIPNKFVRKIRDELSALATLTAPDGRIWRIGLRKAENNIWFHEGWPEFVERYSVGVGYFLIFRYEGTSAFIVHMYNLSAYEVKYQSNALSSRFPNLGKSIFEEMEDDDDVENFSSSPSYPMTQNYGAPSLQNLFNEPRVYSCMNWAGEGNVQSSEGRINISQETNRTTRDIGVQFNAIMLRNSLDVVKLNSPDEEMQTTKKTVKKRRKINPNVMESPPHHEGEIDLRFRFYESASARKRTATAEERERAVNAAKAFEPANPFCRVVLRPSYLYRGCIMYLPSCFAEKHLNGVSGFIKLQFSDGKQWPVRCLYRGGRAKLSQGWYEFTIDNNLGEGDVCVFELMRSRDFVLKVTAFRILNNSGYAN</sequence>
<keyword evidence="2" id="KW-0805">Transcription regulation</keyword>
<evidence type="ECO:0000259" key="6">
    <source>
        <dbReference type="PROSITE" id="PS50863"/>
    </source>
</evidence>
<dbReference type="PANTHER" id="PTHR31920:SF37">
    <property type="entry name" value="B3 DOMAIN-CONTAINING TRANSCRIPTION FACTOR VRN1"/>
    <property type="match status" value="1"/>
</dbReference>
<evidence type="ECO:0000256" key="2">
    <source>
        <dbReference type="ARBA" id="ARBA00023015"/>
    </source>
</evidence>
<dbReference type="GO" id="GO:0005634">
    <property type="term" value="C:nucleus"/>
    <property type="evidence" value="ECO:0007669"/>
    <property type="project" value="UniProtKB-SubCell"/>
</dbReference>
<dbReference type="Gene3D" id="2.40.330.10">
    <property type="entry name" value="DNA-binding pseudobarrel domain"/>
    <property type="match status" value="2"/>
</dbReference>
<evidence type="ECO:0000313" key="7">
    <source>
        <dbReference type="EMBL" id="KAF5745655.1"/>
    </source>
</evidence>
<dbReference type="FunCoup" id="A0A7J7DGZ4">
    <property type="interactions" value="3942"/>
</dbReference>
<proteinExistence type="predicted"/>
<evidence type="ECO:0000256" key="4">
    <source>
        <dbReference type="ARBA" id="ARBA00023163"/>
    </source>
</evidence>
<dbReference type="PROSITE" id="PS50863">
    <property type="entry name" value="B3"/>
    <property type="match status" value="2"/>
</dbReference>
<protein>
    <submittedName>
        <fullName evidence="7">B3 domain-containing transcription factor VRN1 isoform X1</fullName>
    </submittedName>
</protein>
<gene>
    <name evidence="7" type="ORF">HS088_TW07G01247</name>
</gene>
<dbReference type="PANTHER" id="PTHR31920">
    <property type="entry name" value="B3 DOMAIN-CONTAINING"/>
    <property type="match status" value="1"/>
</dbReference>
<dbReference type="SMART" id="SM01019">
    <property type="entry name" value="B3"/>
    <property type="match status" value="2"/>
</dbReference>
<evidence type="ECO:0000256" key="1">
    <source>
        <dbReference type="ARBA" id="ARBA00004123"/>
    </source>
</evidence>
<dbReference type="InterPro" id="IPR050655">
    <property type="entry name" value="Plant_B3_domain"/>
</dbReference>
<evidence type="ECO:0000256" key="5">
    <source>
        <dbReference type="ARBA" id="ARBA00023242"/>
    </source>
</evidence>